<dbReference type="EMBL" id="CP003681">
    <property type="protein sequence ID" value="AFP65408.1"/>
    <property type="molecule type" value="Genomic_DNA"/>
</dbReference>
<dbReference type="InterPro" id="IPR036236">
    <property type="entry name" value="Znf_C2H2_sf"/>
</dbReference>
<dbReference type="GO" id="GO:0008270">
    <property type="term" value="F:zinc ion binding"/>
    <property type="evidence" value="ECO:0007669"/>
    <property type="project" value="UniProtKB-KW"/>
</dbReference>
<evidence type="ECO:0000313" key="6">
    <source>
        <dbReference type="EMBL" id="AFP65408.1"/>
    </source>
</evidence>
<dbReference type="SUPFAM" id="SSF57667">
    <property type="entry name" value="beta-beta-alpha zinc fingers"/>
    <property type="match status" value="1"/>
</dbReference>
<evidence type="ECO:0000256" key="1">
    <source>
        <dbReference type="ARBA" id="ARBA00022723"/>
    </source>
</evidence>
<evidence type="ECO:0000256" key="2">
    <source>
        <dbReference type="ARBA" id="ARBA00022771"/>
    </source>
</evidence>
<evidence type="ECO:0000256" key="4">
    <source>
        <dbReference type="SAM" id="Phobius"/>
    </source>
</evidence>
<evidence type="ECO:0000259" key="5">
    <source>
        <dbReference type="Pfam" id="PF06220"/>
    </source>
</evidence>
<dbReference type="InterPro" id="IPR013085">
    <property type="entry name" value="U1-CZ_Znf_C2H2"/>
</dbReference>
<protein>
    <recommendedName>
        <fullName evidence="5">U1-C C2H2-type zinc finger domain-containing protein</fullName>
    </recommendedName>
</protein>
<dbReference type="AlphaFoldDB" id="J7G7Y2"/>
<keyword evidence="4" id="KW-1133">Transmembrane helix</keyword>
<feature type="transmembrane region" description="Helical" evidence="4">
    <location>
        <begin position="34"/>
        <end position="55"/>
    </location>
</feature>
<reference evidence="6 7" key="1">
    <citation type="journal article" date="2012" name="Genome Biol. Evol.">
        <title>Nucleomorph genome sequence of the cryptophyte alga Chroomonas mesostigmatica CCMP1168 reveals lineage-specific gene loss and genome complexity.</title>
        <authorList>
            <person name="Moore C.E."/>
            <person name="Curtis B."/>
            <person name="Mills T."/>
            <person name="Tanifuji G."/>
            <person name="Archibald J.M."/>
        </authorList>
    </citation>
    <scope>NUCLEOTIDE SEQUENCE [LARGE SCALE GENOMIC DNA]</scope>
    <source>
        <strain evidence="6 7">CCMP1168</strain>
    </source>
</reference>
<proteinExistence type="predicted"/>
<keyword evidence="3" id="KW-0862">Zinc</keyword>
<gene>
    <name evidence="6" type="ORF">CMESO_235</name>
</gene>
<evidence type="ECO:0000256" key="3">
    <source>
        <dbReference type="ARBA" id="ARBA00022833"/>
    </source>
</evidence>
<dbReference type="Pfam" id="PF06220">
    <property type="entry name" value="zf-U1"/>
    <property type="match status" value="1"/>
</dbReference>
<keyword evidence="4" id="KW-0812">Transmembrane</keyword>
<keyword evidence="1" id="KW-0479">Metal-binding</keyword>
<name>J7G7Y2_9CRYP</name>
<geneLocation type="nucleomorph" evidence="6"/>
<sequence>MYKCHYCKIFLSHPNFTICNQHELGNRHKLNKAFFFQNLCLKFLVKIIFRILIVYRF</sequence>
<keyword evidence="4" id="KW-0472">Membrane</keyword>
<feature type="domain" description="U1-C C2H2-type zinc finger" evidence="5">
    <location>
        <begin position="2"/>
        <end position="33"/>
    </location>
</feature>
<accession>J7G7Y2</accession>
<organism evidence="6 7">
    <name type="scientific">Chroomonas mesostigmatica CCMP1168</name>
    <dbReference type="NCBI Taxonomy" id="1195612"/>
    <lineage>
        <taxon>Eukaryota</taxon>
        <taxon>Cryptophyceae</taxon>
        <taxon>Pyrenomonadales</taxon>
        <taxon>Chroomonadaceae</taxon>
        <taxon>Chroomonas</taxon>
    </lineage>
</organism>
<dbReference type="Proteomes" id="UP000243348">
    <property type="component" value="Nucleomorph 2"/>
</dbReference>
<dbReference type="Gene3D" id="3.30.160.60">
    <property type="entry name" value="Classic Zinc Finger"/>
    <property type="match status" value="1"/>
</dbReference>
<keyword evidence="6" id="KW-0542">Nucleomorph</keyword>
<keyword evidence="2" id="KW-0863">Zinc-finger</keyword>
<evidence type="ECO:0000313" key="7">
    <source>
        <dbReference type="Proteomes" id="UP000243348"/>
    </source>
</evidence>